<reference evidence="1 2" key="1">
    <citation type="submission" date="2014-03" db="EMBL/GenBank/DDBJ databases">
        <title>The draft genome sequence of Thalassospira alkalitolerans JCM 18968.</title>
        <authorList>
            <person name="Lai Q."/>
            <person name="Shao Z."/>
        </authorList>
    </citation>
    <scope>NUCLEOTIDE SEQUENCE [LARGE SCALE GENOMIC DNA]</scope>
    <source>
        <strain evidence="1 2">JCM 18968</strain>
    </source>
</reference>
<name>A0A1Y2LEX2_9PROT</name>
<dbReference type="STRING" id="1293890.TALK_03530"/>
<dbReference type="EMBL" id="JFKB01000002">
    <property type="protein sequence ID" value="OSQ49445.1"/>
    <property type="molecule type" value="Genomic_DNA"/>
</dbReference>
<sequence length="105" mass="11476">MRDDPDRTFRTNIAAGPAINPIFSKALVADREFKLPWRVARAIKNRFVAGIRTGATKRAFALVKVDLGAAILTDMDDVFRAGRGTIPTCRAAFIKLYGPGRSNGI</sequence>
<organism evidence="1 2">
    <name type="scientific">Thalassospira alkalitolerans</name>
    <dbReference type="NCBI Taxonomy" id="1293890"/>
    <lineage>
        <taxon>Bacteria</taxon>
        <taxon>Pseudomonadati</taxon>
        <taxon>Pseudomonadota</taxon>
        <taxon>Alphaproteobacteria</taxon>
        <taxon>Rhodospirillales</taxon>
        <taxon>Thalassospiraceae</taxon>
        <taxon>Thalassospira</taxon>
    </lineage>
</organism>
<dbReference type="Proteomes" id="UP000193396">
    <property type="component" value="Unassembled WGS sequence"/>
</dbReference>
<keyword evidence="2" id="KW-1185">Reference proteome</keyword>
<proteinExistence type="predicted"/>
<accession>A0A1Y2LEX2</accession>
<evidence type="ECO:0000313" key="2">
    <source>
        <dbReference type="Proteomes" id="UP000193396"/>
    </source>
</evidence>
<dbReference type="AlphaFoldDB" id="A0A1Y2LEX2"/>
<comment type="caution">
    <text evidence="1">The sequence shown here is derived from an EMBL/GenBank/DDBJ whole genome shotgun (WGS) entry which is preliminary data.</text>
</comment>
<evidence type="ECO:0000313" key="1">
    <source>
        <dbReference type="EMBL" id="OSQ49445.1"/>
    </source>
</evidence>
<gene>
    <name evidence="1" type="ORF">TALK_03530</name>
</gene>
<protein>
    <submittedName>
        <fullName evidence="1">Uncharacterized protein</fullName>
    </submittedName>
</protein>